<name>A0ABT0Z6W2_9FLAO</name>
<proteinExistence type="predicted"/>
<accession>A0ABT0Z6W2</accession>
<protein>
    <submittedName>
        <fullName evidence="1">Uncharacterized protein</fullName>
    </submittedName>
</protein>
<comment type="caution">
    <text evidence="1">The sequence shown here is derived from an EMBL/GenBank/DDBJ whole genome shotgun (WGS) entry which is preliminary data.</text>
</comment>
<sequence>MDPLNKILNWINELPLEIQSELVSLTSHFHFDKTIERELDENERLSKFKEYLDSENLDDNEIVQRALFIKKLIDFSMAGRGTEEDWTEVLDRHLDTRSRLKEKGLPTKMNDDFLSTYQERKSKWIELYSNWENISNNELSDKKIADWYFMQIVK</sequence>
<dbReference type="Proteomes" id="UP001155077">
    <property type="component" value="Unassembled WGS sequence"/>
</dbReference>
<organism evidence="1 2">
    <name type="scientific">Gramella jeungdoensis</name>
    <dbReference type="NCBI Taxonomy" id="708091"/>
    <lineage>
        <taxon>Bacteria</taxon>
        <taxon>Pseudomonadati</taxon>
        <taxon>Bacteroidota</taxon>
        <taxon>Flavobacteriia</taxon>
        <taxon>Flavobacteriales</taxon>
        <taxon>Flavobacteriaceae</taxon>
        <taxon>Christiangramia</taxon>
    </lineage>
</organism>
<dbReference type="RefSeq" id="WP_252115516.1">
    <property type="nucleotide sequence ID" value="NZ_JAMSCK010000007.1"/>
</dbReference>
<evidence type="ECO:0000313" key="1">
    <source>
        <dbReference type="EMBL" id="MCM8570867.1"/>
    </source>
</evidence>
<reference evidence="1" key="1">
    <citation type="submission" date="2022-06" db="EMBL/GenBank/DDBJ databases">
        <title>Gramella sediminis sp. nov., isolated from deep-sea sediment of the Indian Ocean.</title>
        <authorList>
            <person name="Yang L."/>
        </authorList>
    </citation>
    <scope>NUCLEOTIDE SEQUENCE</scope>
    <source>
        <strain evidence="1">HMD3159</strain>
    </source>
</reference>
<evidence type="ECO:0000313" key="2">
    <source>
        <dbReference type="Proteomes" id="UP001155077"/>
    </source>
</evidence>
<dbReference type="EMBL" id="JAMSCK010000007">
    <property type="protein sequence ID" value="MCM8570867.1"/>
    <property type="molecule type" value="Genomic_DNA"/>
</dbReference>
<keyword evidence="2" id="KW-1185">Reference proteome</keyword>
<gene>
    <name evidence="1" type="ORF">NE848_15835</name>
</gene>